<accession>A0ABR4XQB6</accession>
<sequence length="173" mass="20110">MTENYDNSTSPLLINESPLQVLPRLAVAIGLNEAIVLQQIHYWLRKQSEVKEGKKWVYNTYEDWQKQFPYLKMATIRRTFKSLEKQGLLITGNFNKYSFDKTKWYSIDYEKLDSLSRRCAQIEQTDCSNSTHATAQNEHTNTIRLPETTTENNDDMSGKPDASSSKSNYPERT</sequence>
<feature type="compositionally biased region" description="Polar residues" evidence="1">
    <location>
        <begin position="126"/>
        <end position="151"/>
    </location>
</feature>
<reference evidence="2 3" key="1">
    <citation type="journal article" date="2014" name="Antonie Van Leeuwenhoek">
        <title>Oenococcus alcoholitolerans sp. nov., a lactic acid bacteria isolated from cachaca and ethanol fermentation processes.</title>
        <authorList>
            <person name="Badotti F."/>
            <person name="Moreira A.P."/>
            <person name="Tonon L.A."/>
            <person name="de Lucena B.T."/>
            <person name="Gomes Fde C."/>
            <person name="Kruger R."/>
            <person name="Thompson C.C."/>
            <person name="de Morais M.A.Jr."/>
            <person name="Rosa C.A."/>
            <person name="Thompson F.L."/>
        </authorList>
    </citation>
    <scope>NUCLEOTIDE SEQUENCE [LARGE SCALE GENOMIC DNA]</scope>
    <source>
        <strain evidence="2 3">UFRJ-M7.2.18</strain>
    </source>
</reference>
<protein>
    <recommendedName>
        <fullName evidence="4">Replication protein</fullName>
    </recommendedName>
</protein>
<feature type="region of interest" description="Disordered" evidence="1">
    <location>
        <begin position="126"/>
        <end position="173"/>
    </location>
</feature>
<keyword evidence="3" id="KW-1185">Reference proteome</keyword>
<evidence type="ECO:0008006" key="4">
    <source>
        <dbReference type="Google" id="ProtNLM"/>
    </source>
</evidence>
<evidence type="ECO:0000256" key="1">
    <source>
        <dbReference type="SAM" id="MobiDB-lite"/>
    </source>
</evidence>
<dbReference type="EMBL" id="AXCV01000263">
    <property type="protein sequence ID" value="KGO31657.1"/>
    <property type="molecule type" value="Genomic_DNA"/>
</dbReference>
<proteinExistence type="predicted"/>
<dbReference type="Proteomes" id="UP000030023">
    <property type="component" value="Unassembled WGS sequence"/>
</dbReference>
<name>A0ABR4XQB6_9LACO</name>
<feature type="compositionally biased region" description="Polar residues" evidence="1">
    <location>
        <begin position="162"/>
        <end position="173"/>
    </location>
</feature>
<evidence type="ECO:0000313" key="2">
    <source>
        <dbReference type="EMBL" id="KGO31657.1"/>
    </source>
</evidence>
<gene>
    <name evidence="2" type="ORF">Q757_05875</name>
</gene>
<comment type="caution">
    <text evidence="2">The sequence shown here is derived from an EMBL/GenBank/DDBJ whole genome shotgun (WGS) entry which is preliminary data.</text>
</comment>
<organism evidence="2 3">
    <name type="scientific">Oenococcus alcoholitolerans</name>
    <dbReference type="NCBI Taxonomy" id="931074"/>
    <lineage>
        <taxon>Bacteria</taxon>
        <taxon>Bacillati</taxon>
        <taxon>Bacillota</taxon>
        <taxon>Bacilli</taxon>
        <taxon>Lactobacillales</taxon>
        <taxon>Lactobacillaceae</taxon>
        <taxon>Oenococcus</taxon>
    </lineage>
</organism>
<evidence type="ECO:0000313" key="3">
    <source>
        <dbReference type="Proteomes" id="UP000030023"/>
    </source>
</evidence>